<dbReference type="AlphaFoldDB" id="A0AAE1YE80"/>
<dbReference type="EMBL" id="JACGWO010000005">
    <property type="protein sequence ID" value="KAK4428008.1"/>
    <property type="molecule type" value="Genomic_DNA"/>
</dbReference>
<gene>
    <name evidence="1" type="ORF">Salat_1569800</name>
</gene>
<dbReference type="Proteomes" id="UP001293254">
    <property type="component" value="Unassembled WGS sequence"/>
</dbReference>
<accession>A0AAE1YE80</accession>
<comment type="caution">
    <text evidence="1">The sequence shown here is derived from an EMBL/GenBank/DDBJ whole genome shotgun (WGS) entry which is preliminary data.</text>
</comment>
<evidence type="ECO:0000313" key="2">
    <source>
        <dbReference type="Proteomes" id="UP001293254"/>
    </source>
</evidence>
<keyword evidence="2" id="KW-1185">Reference proteome</keyword>
<reference evidence="1" key="1">
    <citation type="submission" date="2020-06" db="EMBL/GenBank/DDBJ databases">
        <authorList>
            <person name="Li T."/>
            <person name="Hu X."/>
            <person name="Zhang T."/>
            <person name="Song X."/>
            <person name="Zhang H."/>
            <person name="Dai N."/>
            <person name="Sheng W."/>
            <person name="Hou X."/>
            <person name="Wei L."/>
        </authorList>
    </citation>
    <scope>NUCLEOTIDE SEQUENCE</scope>
    <source>
        <strain evidence="1">3651</strain>
        <tissue evidence="1">Leaf</tissue>
    </source>
</reference>
<protein>
    <submittedName>
        <fullName evidence="1">Uncharacterized protein</fullName>
    </submittedName>
</protein>
<reference evidence="1" key="2">
    <citation type="journal article" date="2024" name="Plant">
        <title>Genomic evolution and insights into agronomic trait innovations of Sesamum species.</title>
        <authorList>
            <person name="Miao H."/>
            <person name="Wang L."/>
            <person name="Qu L."/>
            <person name="Liu H."/>
            <person name="Sun Y."/>
            <person name="Le M."/>
            <person name="Wang Q."/>
            <person name="Wei S."/>
            <person name="Zheng Y."/>
            <person name="Lin W."/>
            <person name="Duan Y."/>
            <person name="Cao H."/>
            <person name="Xiong S."/>
            <person name="Wang X."/>
            <person name="Wei L."/>
            <person name="Li C."/>
            <person name="Ma Q."/>
            <person name="Ju M."/>
            <person name="Zhao R."/>
            <person name="Li G."/>
            <person name="Mu C."/>
            <person name="Tian Q."/>
            <person name="Mei H."/>
            <person name="Zhang T."/>
            <person name="Gao T."/>
            <person name="Zhang H."/>
        </authorList>
    </citation>
    <scope>NUCLEOTIDE SEQUENCE</scope>
    <source>
        <strain evidence="1">3651</strain>
    </source>
</reference>
<name>A0AAE1YE80_9LAMI</name>
<evidence type="ECO:0000313" key="1">
    <source>
        <dbReference type="EMBL" id="KAK4428008.1"/>
    </source>
</evidence>
<proteinExistence type="predicted"/>
<organism evidence="1 2">
    <name type="scientific">Sesamum alatum</name>
    <dbReference type="NCBI Taxonomy" id="300844"/>
    <lineage>
        <taxon>Eukaryota</taxon>
        <taxon>Viridiplantae</taxon>
        <taxon>Streptophyta</taxon>
        <taxon>Embryophyta</taxon>
        <taxon>Tracheophyta</taxon>
        <taxon>Spermatophyta</taxon>
        <taxon>Magnoliopsida</taxon>
        <taxon>eudicotyledons</taxon>
        <taxon>Gunneridae</taxon>
        <taxon>Pentapetalae</taxon>
        <taxon>asterids</taxon>
        <taxon>lamiids</taxon>
        <taxon>Lamiales</taxon>
        <taxon>Pedaliaceae</taxon>
        <taxon>Sesamum</taxon>
    </lineage>
</organism>
<sequence length="109" mass="12636">MNPLSVPCYFYFYTGFEQASEPRSNWFMNPCSLTWEKERDNVAVIDEQTTLIKFGRYPRGNRISPKVQKIAQKYGSRFKNVKHGKSYDNGSMPADEALHPTSYRLCSGR</sequence>